<accession>A0ABP7ESH7</accession>
<dbReference type="RefSeq" id="WP_344702262.1">
    <property type="nucleotide sequence ID" value="NZ_BAABCK010000021.1"/>
</dbReference>
<dbReference type="SMART" id="SM00507">
    <property type="entry name" value="HNHc"/>
    <property type="match status" value="1"/>
</dbReference>
<dbReference type="Pfam" id="PF01844">
    <property type="entry name" value="HNH"/>
    <property type="match status" value="1"/>
</dbReference>
<gene>
    <name evidence="2" type="ORF">GCM10022378_11190</name>
</gene>
<proteinExistence type="predicted"/>
<dbReference type="Gene3D" id="1.10.30.50">
    <property type="match status" value="1"/>
</dbReference>
<reference evidence="3" key="1">
    <citation type="journal article" date="2019" name="Int. J. Syst. Evol. Microbiol.">
        <title>The Global Catalogue of Microorganisms (GCM) 10K type strain sequencing project: providing services to taxonomists for standard genome sequencing and annotation.</title>
        <authorList>
            <consortium name="The Broad Institute Genomics Platform"/>
            <consortium name="The Broad Institute Genome Sequencing Center for Infectious Disease"/>
            <person name="Wu L."/>
            <person name="Ma J."/>
        </authorList>
    </citation>
    <scope>NUCLEOTIDE SEQUENCE [LARGE SCALE GENOMIC DNA]</scope>
    <source>
        <strain evidence="3">JCM 16981</strain>
    </source>
</reference>
<feature type="domain" description="HNH nuclease" evidence="1">
    <location>
        <begin position="13"/>
        <end position="64"/>
    </location>
</feature>
<dbReference type="InterPro" id="IPR044925">
    <property type="entry name" value="His-Me_finger_sf"/>
</dbReference>
<dbReference type="InterPro" id="IPR003615">
    <property type="entry name" value="HNH_nuc"/>
</dbReference>
<name>A0ABP7ESH7_9STAP</name>
<evidence type="ECO:0000313" key="2">
    <source>
        <dbReference type="EMBL" id="GAA3722908.1"/>
    </source>
</evidence>
<dbReference type="Proteomes" id="UP001500920">
    <property type="component" value="Unassembled WGS sequence"/>
</dbReference>
<dbReference type="EMBL" id="BAABCK010000021">
    <property type="protein sequence ID" value="GAA3722908.1"/>
    <property type="molecule type" value="Genomic_DNA"/>
</dbReference>
<comment type="caution">
    <text evidence="2">The sequence shown here is derived from an EMBL/GenBank/DDBJ whole genome shotgun (WGS) entry which is preliminary data.</text>
</comment>
<evidence type="ECO:0000259" key="1">
    <source>
        <dbReference type="SMART" id="SM00507"/>
    </source>
</evidence>
<evidence type="ECO:0000313" key="3">
    <source>
        <dbReference type="Proteomes" id="UP001500920"/>
    </source>
</evidence>
<protein>
    <recommendedName>
        <fullName evidence="1">HNH nuclease domain-containing protein</fullName>
    </recommendedName>
</protein>
<organism evidence="2 3">
    <name type="scientific">Salinicoccus jeotgali</name>
    <dbReference type="NCBI Taxonomy" id="381634"/>
    <lineage>
        <taxon>Bacteria</taxon>
        <taxon>Bacillati</taxon>
        <taxon>Bacillota</taxon>
        <taxon>Bacilli</taxon>
        <taxon>Bacillales</taxon>
        <taxon>Staphylococcaceae</taxon>
        <taxon>Salinicoccus</taxon>
    </lineage>
</organism>
<keyword evidence="3" id="KW-1185">Reference proteome</keyword>
<dbReference type="SUPFAM" id="SSF54060">
    <property type="entry name" value="His-Me finger endonucleases"/>
    <property type="match status" value="1"/>
</dbReference>
<dbReference type="CDD" id="cd00085">
    <property type="entry name" value="HNHc"/>
    <property type="match status" value="1"/>
</dbReference>
<dbReference type="InterPro" id="IPR002711">
    <property type="entry name" value="HNH"/>
</dbReference>
<sequence>MNEKQLSRKSIKNKKNSLLEIIESCEICGFDFKPTLEVHHQIPVSRGGTDDIENLSILCPNCHSLIHAITSDNSKKVFSCEEMDQWLKENFNRVQRDKVFYYSMRLLRTGDENE</sequence>